<comment type="caution">
    <text evidence="1">The sequence shown here is derived from an EMBL/GenBank/DDBJ whole genome shotgun (WGS) entry which is preliminary data.</text>
</comment>
<gene>
    <name evidence="1" type="ORF">AG1IA_05499</name>
</gene>
<dbReference type="Proteomes" id="UP000011668">
    <property type="component" value="Unassembled WGS sequence"/>
</dbReference>
<sequence>MTGFNRSQRAVLGFFATDIHATKNDTLLRFPLRIE</sequence>
<keyword evidence="2" id="KW-1185">Reference proteome</keyword>
<evidence type="ECO:0000313" key="2">
    <source>
        <dbReference type="Proteomes" id="UP000011668"/>
    </source>
</evidence>
<protein>
    <submittedName>
        <fullName evidence="1">Uncharacterized protein</fullName>
    </submittedName>
</protein>
<reference evidence="1 2" key="1">
    <citation type="journal article" date="2013" name="Nat. Commun.">
        <title>The evolution and pathogenic mechanisms of the rice sheath blight pathogen.</title>
        <authorList>
            <person name="Zheng A."/>
            <person name="Lin R."/>
            <person name="Xu L."/>
            <person name="Qin P."/>
            <person name="Tang C."/>
            <person name="Ai P."/>
            <person name="Zhang D."/>
            <person name="Liu Y."/>
            <person name="Sun Z."/>
            <person name="Feng H."/>
            <person name="Wang Y."/>
            <person name="Chen Y."/>
            <person name="Liang X."/>
            <person name="Fu R."/>
            <person name="Li Q."/>
            <person name="Zhang J."/>
            <person name="Yu X."/>
            <person name="Xie Z."/>
            <person name="Ding L."/>
            <person name="Guan P."/>
            <person name="Tang J."/>
            <person name="Liang Y."/>
            <person name="Wang S."/>
            <person name="Deng Q."/>
            <person name="Li S."/>
            <person name="Zhu J."/>
            <person name="Wang L."/>
            <person name="Liu H."/>
            <person name="Li P."/>
        </authorList>
    </citation>
    <scope>NUCLEOTIDE SEQUENCE [LARGE SCALE GENOMIC DNA]</scope>
    <source>
        <strain evidence="2">AG-1 IA</strain>
    </source>
</reference>
<name>L8WUN2_THACA</name>
<dbReference type="AlphaFoldDB" id="L8WUN2"/>
<accession>L8WUN2</accession>
<organism evidence="1 2">
    <name type="scientific">Thanatephorus cucumeris (strain AG1-IA)</name>
    <name type="common">Rice sheath blight fungus</name>
    <name type="synonym">Rhizoctonia solani</name>
    <dbReference type="NCBI Taxonomy" id="983506"/>
    <lineage>
        <taxon>Eukaryota</taxon>
        <taxon>Fungi</taxon>
        <taxon>Dikarya</taxon>
        <taxon>Basidiomycota</taxon>
        <taxon>Agaricomycotina</taxon>
        <taxon>Agaricomycetes</taxon>
        <taxon>Cantharellales</taxon>
        <taxon>Ceratobasidiaceae</taxon>
        <taxon>Rhizoctonia</taxon>
        <taxon>Rhizoctonia solani AG-1</taxon>
    </lineage>
</organism>
<dbReference type="EMBL" id="AFRT01001429">
    <property type="protein sequence ID" value="ELU40473.1"/>
    <property type="molecule type" value="Genomic_DNA"/>
</dbReference>
<proteinExistence type="predicted"/>
<dbReference type="HOGENOM" id="CLU_3368772_0_0_1"/>
<evidence type="ECO:0000313" key="1">
    <source>
        <dbReference type="EMBL" id="ELU40473.1"/>
    </source>
</evidence>